<organism evidence="1 2">
    <name type="scientific">Nitrospira defluvii</name>
    <dbReference type="NCBI Taxonomy" id="330214"/>
    <lineage>
        <taxon>Bacteria</taxon>
        <taxon>Pseudomonadati</taxon>
        <taxon>Nitrospirota</taxon>
        <taxon>Nitrospiria</taxon>
        <taxon>Nitrospirales</taxon>
        <taxon>Nitrospiraceae</taxon>
        <taxon>Nitrospira</taxon>
    </lineage>
</organism>
<proteinExistence type="predicted"/>
<dbReference type="EMBL" id="FP929003">
    <property type="protein sequence ID" value="CBK40229.1"/>
    <property type="molecule type" value="Genomic_DNA"/>
</dbReference>
<sequence length="84" mass="9617">MSLSPTVSPTSVSFIYITKQQKIRDRSWRIKTLPKPLWPQKKEAKEVASQTVVHHLNKSNLTVRKGCNSRSDLDTIHAISFLWG</sequence>
<dbReference type="KEGG" id="nde:NIDE0454"/>
<reference evidence="1 2" key="1">
    <citation type="journal article" date="2010" name="Proc. Natl. Acad. Sci. U.S.A.">
        <title>A Nitrospira metagenome illuminates the physiology and evolution of globally important nitrite-oxidizing bacteria.</title>
        <authorList>
            <person name="Lucker S."/>
            <person name="Wagner M."/>
            <person name="Maixner F."/>
            <person name="Pelletier E."/>
            <person name="Koch H."/>
            <person name="Vacherie B."/>
            <person name="Rattei T."/>
            <person name="Sinninghe Damste J."/>
            <person name="Spieck E."/>
            <person name="Le Paslier D."/>
            <person name="Daims H."/>
        </authorList>
    </citation>
    <scope>NUCLEOTIDE SEQUENCE [LARGE SCALE GENOMIC DNA]</scope>
</reference>
<evidence type="ECO:0000313" key="1">
    <source>
        <dbReference type="EMBL" id="CBK40229.1"/>
    </source>
</evidence>
<keyword evidence="2" id="KW-1185">Reference proteome</keyword>
<protein>
    <submittedName>
        <fullName evidence="1">Uncharacterized protein</fullName>
    </submittedName>
</protein>
<gene>
    <name evidence="1" type="ORF">NIDE0454</name>
</gene>
<accession>D8PAH0</accession>
<dbReference type="HOGENOM" id="CLU_2521463_0_0_0"/>
<dbReference type="AlphaFoldDB" id="D8PAH0"/>
<evidence type="ECO:0000313" key="2">
    <source>
        <dbReference type="Proteomes" id="UP000001660"/>
    </source>
</evidence>
<dbReference type="Proteomes" id="UP000001660">
    <property type="component" value="Chromosome"/>
</dbReference>
<name>D8PAH0_9BACT</name>
<dbReference type="STRING" id="330214.NIDE0454"/>